<evidence type="ECO:0000313" key="2">
    <source>
        <dbReference type="EMBL" id="QBM87094.1"/>
    </source>
</evidence>
<dbReference type="InterPro" id="IPR006708">
    <property type="entry name" value="Pex19"/>
</dbReference>
<dbReference type="Pfam" id="PF04614">
    <property type="entry name" value="Pex19"/>
    <property type="match status" value="1"/>
</dbReference>
<dbReference type="PANTHER" id="PTHR12774">
    <property type="entry name" value="PEROXISOMAL BIOGENESIS FACTOR 19"/>
    <property type="match status" value="1"/>
</dbReference>
<feature type="region of interest" description="Disordered" evidence="1">
    <location>
        <begin position="253"/>
        <end position="301"/>
    </location>
</feature>
<dbReference type="GO" id="GO:0005778">
    <property type="term" value="C:peroxisomal membrane"/>
    <property type="evidence" value="ECO:0007669"/>
    <property type="project" value="TreeGrafter"/>
</dbReference>
<dbReference type="InterPro" id="IPR038322">
    <property type="entry name" value="Pex19_C_sf"/>
</dbReference>
<dbReference type="PANTHER" id="PTHR12774:SF2">
    <property type="entry name" value="PEROXISOMAL BIOGENESIS FACTOR 19"/>
    <property type="match status" value="1"/>
</dbReference>
<dbReference type="Proteomes" id="UP000292447">
    <property type="component" value="Chromosome II"/>
</dbReference>
<sequence>MSDQEKPASVPPAIAHEDDDDLDDLLDEFDELILSKPPGPQVTEIKSGSVTAESNSATGDLLNDELKHNVDDLLKDLQIEDPEAKAQFEQLVKQFEQTQTDGVKPSEKPQSFDNVMKETMERLKKSGNNIDEQLKNDPVGGNPEELLSQLLAGLGNGESGDGDFDMSKLLTDMLEQLSSKEVLYEPIQDLNTKFPEFLREKKDKILQEDHKRYTDQYEVTKQILGVFDSPEFDNDNPQHRDNVNTLLESLQELGNPPTELVGDDNDFPGFGGSGAGTDLGFDSKDLPKDLEKDIEEGCKQT</sequence>
<protein>
    <submittedName>
        <fullName evidence="2">Peroxin-19</fullName>
    </submittedName>
</protein>
<evidence type="ECO:0000256" key="1">
    <source>
        <dbReference type="SAM" id="MobiDB-lite"/>
    </source>
</evidence>
<organism evidence="2 3">
    <name type="scientific">Metschnikowia aff. pulcherrima</name>
    <dbReference type="NCBI Taxonomy" id="2163413"/>
    <lineage>
        <taxon>Eukaryota</taxon>
        <taxon>Fungi</taxon>
        <taxon>Dikarya</taxon>
        <taxon>Ascomycota</taxon>
        <taxon>Saccharomycotina</taxon>
        <taxon>Pichiomycetes</taxon>
        <taxon>Metschnikowiaceae</taxon>
        <taxon>Metschnikowia</taxon>
    </lineage>
</organism>
<name>A0A4P6XN70_9ASCO</name>
<gene>
    <name evidence="2" type="primary">MPUL0B02930</name>
    <name evidence="2" type="ORF">METSCH_B02930</name>
</gene>
<dbReference type="STRING" id="2163413.A0A4P6XN70"/>
<dbReference type="GO" id="GO:0045046">
    <property type="term" value="P:protein import into peroxisome membrane"/>
    <property type="evidence" value="ECO:0007669"/>
    <property type="project" value="TreeGrafter"/>
</dbReference>
<dbReference type="Gene3D" id="1.20.120.900">
    <property type="entry name" value="Pex19, mPTS binding domain"/>
    <property type="match status" value="1"/>
</dbReference>
<accession>A0A4P6XN70</accession>
<keyword evidence="3" id="KW-1185">Reference proteome</keyword>
<dbReference type="EMBL" id="CP034457">
    <property type="protein sequence ID" value="QBM87094.1"/>
    <property type="molecule type" value="Genomic_DNA"/>
</dbReference>
<dbReference type="GO" id="GO:0033328">
    <property type="term" value="F:peroxisome membrane targeting sequence binding"/>
    <property type="evidence" value="ECO:0007669"/>
    <property type="project" value="TreeGrafter"/>
</dbReference>
<dbReference type="AlphaFoldDB" id="A0A4P6XN70"/>
<feature type="region of interest" description="Disordered" evidence="1">
    <location>
        <begin position="34"/>
        <end position="58"/>
    </location>
</feature>
<feature type="compositionally biased region" description="Polar residues" evidence="1">
    <location>
        <begin position="44"/>
        <end position="58"/>
    </location>
</feature>
<reference evidence="3" key="1">
    <citation type="submission" date="2019-03" db="EMBL/GenBank/DDBJ databases">
        <title>Snf2 controls pulcherriminic acid biosynthesis and connects pigmentation and antifungal activity of the yeast Metschnikowia pulcherrima.</title>
        <authorList>
            <person name="Gore-Lloyd D."/>
            <person name="Sumann I."/>
            <person name="Brachmann A.O."/>
            <person name="Schneeberger K."/>
            <person name="Ortiz-Merino R.A."/>
            <person name="Moreno-Beltran M."/>
            <person name="Schlaefli M."/>
            <person name="Kirner P."/>
            <person name="Santos Kron A."/>
            <person name="Wolfe K.H."/>
            <person name="Piel J."/>
            <person name="Ahrens C.H."/>
            <person name="Henk D."/>
            <person name="Freimoser F.M."/>
        </authorList>
    </citation>
    <scope>NUCLEOTIDE SEQUENCE [LARGE SCALE GENOMIC DNA]</scope>
    <source>
        <strain evidence="3">APC 1.2</strain>
    </source>
</reference>
<evidence type="ECO:0000313" key="3">
    <source>
        <dbReference type="Proteomes" id="UP000292447"/>
    </source>
</evidence>
<proteinExistence type="predicted"/>
<feature type="compositionally biased region" description="Basic and acidic residues" evidence="1">
    <location>
        <begin position="281"/>
        <end position="301"/>
    </location>
</feature>